<protein>
    <submittedName>
        <fullName evidence="1">Uncharacterized protein</fullName>
    </submittedName>
</protein>
<name>A0A9W6QFS2_9ACTN</name>
<accession>A0A9W6QFS2</accession>
<sequence length="79" mass="8785">MHGRGVAVGWFWDPSPRVIEFDAVIDEDGVIWNAFTDDDGVLWIEDLDESLSVRVTGVIVGNQILDAWVLDDGTLRIAD</sequence>
<dbReference type="Proteomes" id="UP001165041">
    <property type="component" value="Unassembled WGS sequence"/>
</dbReference>
<dbReference type="AlphaFoldDB" id="A0A9W6QFS2"/>
<evidence type="ECO:0000313" key="2">
    <source>
        <dbReference type="Proteomes" id="UP001165041"/>
    </source>
</evidence>
<dbReference type="EMBL" id="BSSA01000027">
    <property type="protein sequence ID" value="GLW73677.1"/>
    <property type="molecule type" value="Genomic_DNA"/>
</dbReference>
<organism evidence="1 2">
    <name type="scientific">Kitasatospora phosalacinea</name>
    <dbReference type="NCBI Taxonomy" id="2065"/>
    <lineage>
        <taxon>Bacteria</taxon>
        <taxon>Bacillati</taxon>
        <taxon>Actinomycetota</taxon>
        <taxon>Actinomycetes</taxon>
        <taxon>Kitasatosporales</taxon>
        <taxon>Streptomycetaceae</taxon>
        <taxon>Kitasatospora</taxon>
    </lineage>
</organism>
<evidence type="ECO:0000313" key="1">
    <source>
        <dbReference type="EMBL" id="GLW73677.1"/>
    </source>
</evidence>
<gene>
    <name evidence="1" type="ORF">Kpho02_59760</name>
</gene>
<proteinExistence type="predicted"/>
<reference evidence="1" key="1">
    <citation type="submission" date="2023-02" db="EMBL/GenBank/DDBJ databases">
        <title>Kitasatospora phosalacinea NBRC 14627.</title>
        <authorList>
            <person name="Ichikawa N."/>
            <person name="Sato H."/>
            <person name="Tonouchi N."/>
        </authorList>
    </citation>
    <scope>NUCLEOTIDE SEQUENCE</scope>
    <source>
        <strain evidence="1">NBRC 14627</strain>
    </source>
</reference>
<comment type="caution">
    <text evidence="1">The sequence shown here is derived from an EMBL/GenBank/DDBJ whole genome shotgun (WGS) entry which is preliminary data.</text>
</comment>